<evidence type="ECO:0000256" key="1">
    <source>
        <dbReference type="ARBA" id="ARBA00004067"/>
    </source>
</evidence>
<keyword evidence="5 14" id="KW-0235">DNA replication</keyword>
<dbReference type="GO" id="GO:0005829">
    <property type="term" value="C:cytosol"/>
    <property type="evidence" value="ECO:0007669"/>
    <property type="project" value="TreeGrafter"/>
</dbReference>
<evidence type="ECO:0000256" key="3">
    <source>
        <dbReference type="ARBA" id="ARBA00013308"/>
    </source>
</evidence>
<dbReference type="FunFam" id="2.40.50.140:FF:000012">
    <property type="entry name" value="DNA ligase"/>
    <property type="match status" value="1"/>
</dbReference>
<dbReference type="Gene3D" id="2.40.50.140">
    <property type="entry name" value="Nucleic acid-binding proteins"/>
    <property type="match status" value="1"/>
</dbReference>
<dbReference type="PROSITE" id="PS01055">
    <property type="entry name" value="DNA_LIGASE_N1"/>
    <property type="match status" value="1"/>
</dbReference>
<dbReference type="Pfam" id="PF03120">
    <property type="entry name" value="OB_DNA_ligase"/>
    <property type="match status" value="1"/>
</dbReference>
<dbReference type="RefSeq" id="WP_080125106.1">
    <property type="nucleotide sequence ID" value="NZ_CP063064.1"/>
</dbReference>
<keyword evidence="4 14" id="KW-0436">Ligase</keyword>
<dbReference type="GO" id="GO:0006260">
    <property type="term" value="P:DNA replication"/>
    <property type="evidence" value="ECO:0007669"/>
    <property type="project" value="UniProtKB-KW"/>
</dbReference>
<keyword evidence="8 14" id="KW-0862">Zinc</keyword>
<dbReference type="SMART" id="SM00292">
    <property type="entry name" value="BRCT"/>
    <property type="match status" value="1"/>
</dbReference>
<gene>
    <name evidence="14 17" type="primary">ligA</name>
    <name evidence="17" type="ORF">INQ84_03385</name>
</gene>
<keyword evidence="10 14" id="KW-0520">NAD</keyword>
<protein>
    <recommendedName>
        <fullName evidence="3 14">DNA ligase</fullName>
        <ecNumber evidence="2 14">6.5.1.2</ecNumber>
    </recommendedName>
    <alternativeName>
        <fullName evidence="14">Polydeoxyribonucleotide synthase [NAD(+)]</fullName>
    </alternativeName>
</protein>
<dbReference type="Gene3D" id="1.10.287.610">
    <property type="entry name" value="Helix hairpin bin"/>
    <property type="match status" value="1"/>
</dbReference>
<evidence type="ECO:0000256" key="6">
    <source>
        <dbReference type="ARBA" id="ARBA00022723"/>
    </source>
</evidence>
<feature type="domain" description="BRCT" evidence="16">
    <location>
        <begin position="581"/>
        <end position="661"/>
    </location>
</feature>
<feature type="active site" description="N6-AMP-lysine intermediate" evidence="14">
    <location>
        <position position="114"/>
    </location>
</feature>
<dbReference type="AlphaFoldDB" id="A0AAQ0J640"/>
<dbReference type="NCBIfam" id="NF005932">
    <property type="entry name" value="PRK07956.1"/>
    <property type="match status" value="1"/>
</dbReference>
<feature type="binding site" evidence="14">
    <location>
        <position position="171"/>
    </location>
    <ligand>
        <name>NAD(+)</name>
        <dbReference type="ChEBI" id="CHEBI:57540"/>
    </ligand>
</feature>
<evidence type="ECO:0000259" key="16">
    <source>
        <dbReference type="PROSITE" id="PS50172"/>
    </source>
</evidence>
<dbReference type="SUPFAM" id="SSF47781">
    <property type="entry name" value="RuvA domain 2-like"/>
    <property type="match status" value="1"/>
</dbReference>
<dbReference type="InterPro" id="IPR001679">
    <property type="entry name" value="DNA_ligase"/>
</dbReference>
<feature type="binding site" evidence="14">
    <location>
        <position position="285"/>
    </location>
    <ligand>
        <name>NAD(+)</name>
        <dbReference type="ChEBI" id="CHEBI:57540"/>
    </ligand>
</feature>
<feature type="binding site" evidence="14">
    <location>
        <position position="309"/>
    </location>
    <ligand>
        <name>NAD(+)</name>
        <dbReference type="ChEBI" id="CHEBI:57540"/>
    </ligand>
</feature>
<dbReference type="CDD" id="cd17748">
    <property type="entry name" value="BRCT_DNA_ligase_like"/>
    <property type="match status" value="1"/>
</dbReference>
<dbReference type="GO" id="GO:0046872">
    <property type="term" value="F:metal ion binding"/>
    <property type="evidence" value="ECO:0007669"/>
    <property type="project" value="UniProtKB-KW"/>
</dbReference>
<evidence type="ECO:0000256" key="11">
    <source>
        <dbReference type="ARBA" id="ARBA00023204"/>
    </source>
</evidence>
<dbReference type="SMART" id="SM00278">
    <property type="entry name" value="HhH1"/>
    <property type="match status" value="3"/>
</dbReference>
<evidence type="ECO:0000313" key="18">
    <source>
        <dbReference type="Proteomes" id="UP000825134"/>
    </source>
</evidence>
<dbReference type="InterPro" id="IPR013839">
    <property type="entry name" value="DNAligase_adenylation"/>
</dbReference>
<reference evidence="17" key="1">
    <citation type="journal article" date="2021" name="Front. Microbiol.">
        <title>Generation of Tetracycline and Rifamycin Resistant Chlamydia Suis Recombinants.</title>
        <authorList>
            <person name="Marti H."/>
            <person name="Bommana S."/>
            <person name="Read T.D."/>
            <person name="Pesch T."/>
            <person name="Prahauser B."/>
            <person name="Dean D."/>
            <person name="Borel N."/>
        </authorList>
    </citation>
    <scope>NUCLEOTIDE SEQUENCE</scope>
    <source>
        <strain evidence="17">208.1</strain>
    </source>
</reference>
<dbReference type="EMBL" id="CP063185">
    <property type="protein sequence ID" value="QYC74140.1"/>
    <property type="molecule type" value="Genomic_DNA"/>
</dbReference>
<keyword evidence="7 14" id="KW-0227">DNA damage</keyword>
<dbReference type="SUPFAM" id="SSF56091">
    <property type="entry name" value="DNA ligase/mRNA capping enzyme, catalytic domain"/>
    <property type="match status" value="1"/>
</dbReference>
<dbReference type="GO" id="GO:0003911">
    <property type="term" value="F:DNA ligase (NAD+) activity"/>
    <property type="evidence" value="ECO:0007669"/>
    <property type="project" value="UniProtKB-UniRule"/>
</dbReference>
<proteinExistence type="inferred from homology"/>
<dbReference type="InterPro" id="IPR036420">
    <property type="entry name" value="BRCT_dom_sf"/>
</dbReference>
<dbReference type="PROSITE" id="PS01056">
    <property type="entry name" value="DNA_LIGASE_N2"/>
    <property type="match status" value="1"/>
</dbReference>
<evidence type="ECO:0000256" key="4">
    <source>
        <dbReference type="ARBA" id="ARBA00022598"/>
    </source>
</evidence>
<feature type="binding site" evidence="14">
    <location>
        <position position="406"/>
    </location>
    <ligand>
        <name>Zn(2+)</name>
        <dbReference type="ChEBI" id="CHEBI:29105"/>
    </ligand>
</feature>
<dbReference type="HAMAP" id="MF_01588">
    <property type="entry name" value="DNA_ligase_A"/>
    <property type="match status" value="1"/>
</dbReference>
<dbReference type="FunFam" id="1.10.150.20:FF:000006">
    <property type="entry name" value="DNA ligase"/>
    <property type="match status" value="1"/>
</dbReference>
<dbReference type="InterPro" id="IPR010994">
    <property type="entry name" value="RuvA_2-like"/>
</dbReference>
<feature type="binding site" evidence="14">
    <location>
        <position position="112"/>
    </location>
    <ligand>
        <name>NAD(+)</name>
        <dbReference type="ChEBI" id="CHEBI:57540"/>
    </ligand>
</feature>
<organism evidence="17 18">
    <name type="scientific">Chlamydia suis</name>
    <dbReference type="NCBI Taxonomy" id="83559"/>
    <lineage>
        <taxon>Bacteria</taxon>
        <taxon>Pseudomonadati</taxon>
        <taxon>Chlamydiota</taxon>
        <taxon>Chlamydiia</taxon>
        <taxon>Chlamydiales</taxon>
        <taxon>Chlamydiaceae</taxon>
        <taxon>Chlamydia/Chlamydophila group</taxon>
        <taxon>Chlamydia</taxon>
    </lineage>
</organism>
<dbReference type="GO" id="GO:0006281">
    <property type="term" value="P:DNA repair"/>
    <property type="evidence" value="ECO:0007669"/>
    <property type="project" value="UniProtKB-KW"/>
</dbReference>
<dbReference type="PIRSF" id="PIRSF001604">
    <property type="entry name" value="LigA"/>
    <property type="match status" value="1"/>
</dbReference>
<evidence type="ECO:0000313" key="17">
    <source>
        <dbReference type="EMBL" id="QYC74140.1"/>
    </source>
</evidence>
<dbReference type="Gene3D" id="3.40.50.10190">
    <property type="entry name" value="BRCT domain"/>
    <property type="match status" value="1"/>
</dbReference>
<feature type="binding site" evidence="14">
    <location>
        <position position="419"/>
    </location>
    <ligand>
        <name>Zn(2+)</name>
        <dbReference type="ChEBI" id="CHEBI:29105"/>
    </ligand>
</feature>
<feature type="binding site" evidence="14">
    <location>
        <begin position="82"/>
        <end position="83"/>
    </location>
    <ligand>
        <name>NAD(+)</name>
        <dbReference type="ChEBI" id="CHEBI:57540"/>
    </ligand>
</feature>
<dbReference type="PROSITE" id="PS50172">
    <property type="entry name" value="BRCT"/>
    <property type="match status" value="1"/>
</dbReference>
<feature type="binding site" evidence="14">
    <location>
        <position position="424"/>
    </location>
    <ligand>
        <name>Zn(2+)</name>
        <dbReference type="ChEBI" id="CHEBI:29105"/>
    </ligand>
</feature>
<dbReference type="PANTHER" id="PTHR23389">
    <property type="entry name" value="CHROMOSOME TRANSMISSION FIDELITY FACTOR 18"/>
    <property type="match status" value="1"/>
</dbReference>
<keyword evidence="11 14" id="KW-0234">DNA repair</keyword>
<dbReference type="Proteomes" id="UP000825134">
    <property type="component" value="Chromosome"/>
</dbReference>
<feature type="binding site" evidence="14">
    <location>
        <position position="135"/>
    </location>
    <ligand>
        <name>NAD(+)</name>
        <dbReference type="ChEBI" id="CHEBI:57540"/>
    </ligand>
</feature>
<dbReference type="InterPro" id="IPR004150">
    <property type="entry name" value="NAD_DNA_ligase_OB"/>
</dbReference>
<dbReference type="Pfam" id="PF01653">
    <property type="entry name" value="DNA_ligase_aden"/>
    <property type="match status" value="1"/>
</dbReference>
<keyword evidence="9 14" id="KW-0460">Magnesium</keyword>
<dbReference type="Gene3D" id="6.20.10.30">
    <property type="match status" value="1"/>
</dbReference>
<evidence type="ECO:0000256" key="8">
    <source>
        <dbReference type="ARBA" id="ARBA00022833"/>
    </source>
</evidence>
<evidence type="ECO:0000256" key="15">
    <source>
        <dbReference type="RuleBase" id="RU000618"/>
    </source>
</evidence>
<dbReference type="PANTHER" id="PTHR23389:SF9">
    <property type="entry name" value="DNA LIGASE"/>
    <property type="match status" value="1"/>
</dbReference>
<dbReference type="SMART" id="SM00532">
    <property type="entry name" value="LIGANc"/>
    <property type="match status" value="1"/>
</dbReference>
<feature type="binding site" evidence="14">
    <location>
        <begin position="33"/>
        <end position="37"/>
    </location>
    <ligand>
        <name>NAD(+)</name>
        <dbReference type="ChEBI" id="CHEBI:57540"/>
    </ligand>
</feature>
<dbReference type="CDD" id="cd00114">
    <property type="entry name" value="LIGANc"/>
    <property type="match status" value="1"/>
</dbReference>
<evidence type="ECO:0000256" key="14">
    <source>
        <dbReference type="HAMAP-Rule" id="MF_01588"/>
    </source>
</evidence>
<comment type="similarity">
    <text evidence="13 14">Belongs to the NAD-dependent DNA ligase family. LigA subfamily.</text>
</comment>
<dbReference type="EC" id="6.5.1.2" evidence="2 14"/>
<accession>A0AAQ0J640</accession>
<evidence type="ECO:0000256" key="2">
    <source>
        <dbReference type="ARBA" id="ARBA00012722"/>
    </source>
</evidence>
<evidence type="ECO:0000256" key="7">
    <source>
        <dbReference type="ARBA" id="ARBA00022763"/>
    </source>
</evidence>
<dbReference type="Pfam" id="PF12826">
    <property type="entry name" value="HHH_2"/>
    <property type="match status" value="1"/>
</dbReference>
<keyword evidence="14" id="KW-0464">Manganese</keyword>
<dbReference type="InterPro" id="IPR003583">
    <property type="entry name" value="Hlx-hairpin-Hlx_DNA-bd_motif"/>
</dbReference>
<name>A0AAQ0J640_9CHLA</name>
<dbReference type="InterPro" id="IPR001357">
    <property type="entry name" value="BRCT_dom"/>
</dbReference>
<dbReference type="InterPro" id="IPR013840">
    <property type="entry name" value="DNAligase_N"/>
</dbReference>
<evidence type="ECO:0000256" key="13">
    <source>
        <dbReference type="ARBA" id="ARBA00060881"/>
    </source>
</evidence>
<dbReference type="SUPFAM" id="SSF50249">
    <property type="entry name" value="Nucleic acid-binding proteins"/>
    <property type="match status" value="1"/>
</dbReference>
<evidence type="ECO:0000256" key="5">
    <source>
        <dbReference type="ARBA" id="ARBA00022705"/>
    </source>
</evidence>
<keyword evidence="6 14" id="KW-0479">Metal-binding</keyword>
<dbReference type="InterPro" id="IPR033136">
    <property type="entry name" value="DNA_ligase_CS"/>
</dbReference>
<evidence type="ECO:0000256" key="9">
    <source>
        <dbReference type="ARBA" id="ARBA00022842"/>
    </source>
</evidence>
<comment type="function">
    <text evidence="1 14">DNA ligase that catalyzes the formation of phosphodiester linkages between 5'-phosphoryl and 3'-hydroxyl groups in double-stranded DNA using NAD as a coenzyme and as the energy source for the reaction. It is essential for DNA replication and repair of damaged DNA.</text>
</comment>
<feature type="binding site" evidence="14">
    <location>
        <position position="403"/>
    </location>
    <ligand>
        <name>Zn(2+)</name>
        <dbReference type="ChEBI" id="CHEBI:29105"/>
    </ligand>
</feature>
<evidence type="ECO:0000256" key="10">
    <source>
        <dbReference type="ARBA" id="ARBA00023027"/>
    </source>
</evidence>
<dbReference type="InterPro" id="IPR012340">
    <property type="entry name" value="NA-bd_OB-fold"/>
</dbReference>
<dbReference type="InterPro" id="IPR041663">
    <property type="entry name" value="DisA/LigA_HHH"/>
</dbReference>
<sequence>MKALSRDDYIALCTELVEHDRQYYVLDHPTISDYSYDMKMRKLQEIEAMHPEWKVSWSPTVHLGDRPSGQFPVMPHSHPMLSIANVYSLEELEDFFSRTEKFLGYSPAYSVELKIDGIAVALRYKNRAFAQALSRGDGVKGEDITANVSTIRSLPMMLPQDAPEEVEVRGEVFFSYKAFEELNASQREQGKVEFANPRNAAGGTLKLLSAKEAAKRNLDLSVYGLITNYEEPSHFENLQLCARWGFPVAGMPKQCCTKEDVIKHLRKIKETRSELPMAIDGVVIKVDDVADQHRLGLTSKHYRWAIAYKYAPERAETVLQDIVVQVGKTGILTPVAELAPVLLSGSRVSRASLYNEDEIEKKDIRIGDSVYVEKGGEVIPKIVGINLAKRLSDSKPWKMPELCPICHTPVVKEKVSVRCINPFCSGGMLEKLCFFASKGALNIDHLGEKVVTKLFELGLIRSCSDIFALTKEDLKLVPGFKERSVQNLLKSISDAKEVALDRFLTALSIPFVGSSGATVLADHFTTLDNVKNASLEDLLSIEGIGPKMAASVLDFFSKSENIEEIRRMQELGVRVLPRQTDKESSLQGKIFVLTGTLQEMTRSQAEERIRFLGGKISSSVSKNTYAVIAGSEAGSKLKKARELGVPVWREDDLLKFLDATA</sequence>
<dbReference type="Pfam" id="PF14520">
    <property type="entry name" value="HHH_5"/>
    <property type="match status" value="1"/>
</dbReference>
<dbReference type="InterPro" id="IPR018239">
    <property type="entry name" value="DNA_ligase_AS"/>
</dbReference>
<dbReference type="GO" id="GO:0003677">
    <property type="term" value="F:DNA binding"/>
    <property type="evidence" value="ECO:0007669"/>
    <property type="project" value="InterPro"/>
</dbReference>
<dbReference type="NCBIfam" id="TIGR00575">
    <property type="entry name" value="dnlj"/>
    <property type="match status" value="1"/>
</dbReference>
<dbReference type="Gene3D" id="1.10.150.20">
    <property type="entry name" value="5' to 3' exonuclease, C-terminal subdomain"/>
    <property type="match status" value="2"/>
</dbReference>
<comment type="cofactor">
    <cofactor evidence="14">
        <name>Mg(2+)</name>
        <dbReference type="ChEBI" id="CHEBI:18420"/>
    </cofactor>
    <cofactor evidence="14">
        <name>Mn(2+)</name>
        <dbReference type="ChEBI" id="CHEBI:29035"/>
    </cofactor>
</comment>
<comment type="catalytic activity">
    <reaction evidence="12 14 15">
        <text>NAD(+) + (deoxyribonucleotide)n-3'-hydroxyl + 5'-phospho-(deoxyribonucleotide)m = (deoxyribonucleotide)n+m + AMP + beta-nicotinamide D-nucleotide.</text>
        <dbReference type="EC" id="6.5.1.2"/>
    </reaction>
</comment>
<dbReference type="SUPFAM" id="SSF52113">
    <property type="entry name" value="BRCT domain"/>
    <property type="match status" value="1"/>
</dbReference>
<evidence type="ECO:0000256" key="12">
    <source>
        <dbReference type="ARBA" id="ARBA00034005"/>
    </source>
</evidence>
<dbReference type="Gene3D" id="3.30.470.30">
    <property type="entry name" value="DNA ligase/mRNA capping enzyme"/>
    <property type="match status" value="1"/>
</dbReference>
<dbReference type="Pfam" id="PF00533">
    <property type="entry name" value="BRCT"/>
    <property type="match status" value="1"/>
</dbReference>